<comment type="caution">
    <text evidence="10">The sequence shown here is derived from an EMBL/GenBank/DDBJ whole genome shotgun (WGS) entry which is preliminary data.</text>
</comment>
<dbReference type="RefSeq" id="WP_134341438.1">
    <property type="nucleotide sequence ID" value="NZ_SOPW01000024.1"/>
</dbReference>
<keyword evidence="4 8" id="KW-0812">Transmembrane</keyword>
<comment type="similarity">
    <text evidence="2">Belongs to the MotB family.</text>
</comment>
<dbReference type="AlphaFoldDB" id="A0A4Y8IC82"/>
<protein>
    <submittedName>
        <fullName evidence="10">OmpA family protein</fullName>
    </submittedName>
</protein>
<keyword evidence="3" id="KW-1003">Cell membrane</keyword>
<gene>
    <name evidence="10" type="ORF">E3U55_15735</name>
</gene>
<dbReference type="CDD" id="cd07185">
    <property type="entry name" value="OmpA_C-like"/>
    <property type="match status" value="1"/>
</dbReference>
<evidence type="ECO:0000313" key="11">
    <source>
        <dbReference type="Proteomes" id="UP000297975"/>
    </source>
</evidence>
<evidence type="ECO:0000256" key="4">
    <source>
        <dbReference type="ARBA" id="ARBA00022692"/>
    </source>
</evidence>
<evidence type="ECO:0000256" key="7">
    <source>
        <dbReference type="PROSITE-ProRule" id="PRU00473"/>
    </source>
</evidence>
<accession>A0A4Y8IC82</accession>
<feature type="domain" description="OmpA-like" evidence="9">
    <location>
        <begin position="88"/>
        <end position="220"/>
    </location>
</feature>
<dbReference type="GO" id="GO:0005886">
    <property type="term" value="C:plasma membrane"/>
    <property type="evidence" value="ECO:0007669"/>
    <property type="project" value="UniProtKB-SubCell"/>
</dbReference>
<keyword evidence="11" id="KW-1185">Reference proteome</keyword>
<evidence type="ECO:0000256" key="1">
    <source>
        <dbReference type="ARBA" id="ARBA00004162"/>
    </source>
</evidence>
<reference evidence="10 11" key="1">
    <citation type="submission" date="2019-03" db="EMBL/GenBank/DDBJ databases">
        <authorList>
            <person name="He R.-H."/>
        </authorList>
    </citation>
    <scope>NUCLEOTIDE SEQUENCE [LARGE SCALE GENOMIC DNA]</scope>
    <source>
        <strain evidence="11">SH 714</strain>
    </source>
</reference>
<dbReference type="PANTHER" id="PTHR30329">
    <property type="entry name" value="STATOR ELEMENT OF FLAGELLAR MOTOR COMPLEX"/>
    <property type="match status" value="1"/>
</dbReference>
<organism evidence="10 11">
    <name type="scientific">Filobacillus milosensis</name>
    <dbReference type="NCBI Taxonomy" id="94137"/>
    <lineage>
        <taxon>Bacteria</taxon>
        <taxon>Bacillati</taxon>
        <taxon>Bacillota</taxon>
        <taxon>Bacilli</taxon>
        <taxon>Bacillales</taxon>
        <taxon>Bacillaceae</taxon>
        <taxon>Filobacillus</taxon>
    </lineage>
</organism>
<dbReference type="InterPro" id="IPR036737">
    <property type="entry name" value="OmpA-like_sf"/>
</dbReference>
<evidence type="ECO:0000256" key="6">
    <source>
        <dbReference type="ARBA" id="ARBA00023136"/>
    </source>
</evidence>
<evidence type="ECO:0000259" key="9">
    <source>
        <dbReference type="PROSITE" id="PS51123"/>
    </source>
</evidence>
<proteinExistence type="inferred from homology"/>
<dbReference type="EMBL" id="SOPW01000024">
    <property type="protein sequence ID" value="TFB13570.1"/>
    <property type="molecule type" value="Genomic_DNA"/>
</dbReference>
<dbReference type="OrthoDB" id="9805566at2"/>
<dbReference type="InterPro" id="IPR006665">
    <property type="entry name" value="OmpA-like"/>
</dbReference>
<dbReference type="InterPro" id="IPR025713">
    <property type="entry name" value="MotB-like_N_dom"/>
</dbReference>
<dbReference type="PROSITE" id="PS51123">
    <property type="entry name" value="OMPA_2"/>
    <property type="match status" value="1"/>
</dbReference>
<evidence type="ECO:0000256" key="8">
    <source>
        <dbReference type="SAM" id="Phobius"/>
    </source>
</evidence>
<dbReference type="PANTHER" id="PTHR30329:SF21">
    <property type="entry name" value="LIPOPROTEIN YIAD-RELATED"/>
    <property type="match status" value="1"/>
</dbReference>
<evidence type="ECO:0000256" key="5">
    <source>
        <dbReference type="ARBA" id="ARBA00022989"/>
    </source>
</evidence>
<evidence type="ECO:0000256" key="3">
    <source>
        <dbReference type="ARBA" id="ARBA00022475"/>
    </source>
</evidence>
<name>A0A4Y8IC82_9BACI</name>
<dbReference type="Proteomes" id="UP000297975">
    <property type="component" value="Unassembled WGS sequence"/>
</dbReference>
<sequence length="236" mass="27158">MARKRLERSREYKHVEEEGNHYWMSYSDLMSALLFVFALLLMVNMFSNQKEIEAKNEVIEDIIGIKSEIIKELSATFKGSDVEMIIDPQTGAITLSSGVLFEYSSSKISEEGKENLAKFIPLYMEVLLSEQFKPHISQIIIEGHTDNQGSYLYNLELSHNRSLAVVQEILSEDFPMEDQDGHLRDVLTSNGRSYSDPILDNGEVDQDASRRVEFKFRLKDEEMFEEIQELVANNES</sequence>
<dbReference type="SUPFAM" id="SSF103088">
    <property type="entry name" value="OmpA-like"/>
    <property type="match status" value="1"/>
</dbReference>
<keyword evidence="5 8" id="KW-1133">Transmembrane helix</keyword>
<dbReference type="Gene3D" id="3.30.1330.60">
    <property type="entry name" value="OmpA-like domain"/>
    <property type="match status" value="1"/>
</dbReference>
<comment type="subcellular location">
    <subcellularLocation>
        <location evidence="1">Cell membrane</location>
        <topology evidence="1">Single-pass membrane protein</topology>
    </subcellularLocation>
</comment>
<feature type="transmembrane region" description="Helical" evidence="8">
    <location>
        <begin position="21"/>
        <end position="46"/>
    </location>
</feature>
<dbReference type="Pfam" id="PF00691">
    <property type="entry name" value="OmpA"/>
    <property type="match status" value="1"/>
</dbReference>
<evidence type="ECO:0000256" key="2">
    <source>
        <dbReference type="ARBA" id="ARBA00008914"/>
    </source>
</evidence>
<evidence type="ECO:0000313" key="10">
    <source>
        <dbReference type="EMBL" id="TFB13570.1"/>
    </source>
</evidence>
<dbReference type="Pfam" id="PF13677">
    <property type="entry name" value="MotB_plug"/>
    <property type="match status" value="1"/>
</dbReference>
<dbReference type="InterPro" id="IPR050330">
    <property type="entry name" value="Bact_OuterMem_StrucFunc"/>
</dbReference>
<keyword evidence="6 7" id="KW-0472">Membrane</keyword>